<comment type="caution">
    <text evidence="7">The sequence shown here is derived from an EMBL/GenBank/DDBJ whole genome shotgun (WGS) entry which is preliminary data.</text>
</comment>
<dbReference type="Proteomes" id="UP000316196">
    <property type="component" value="Unassembled WGS sequence"/>
</dbReference>
<dbReference type="PIRSF" id="PIRSF037489">
    <property type="entry name" value="UCP037489_NIF3_YqfO"/>
    <property type="match status" value="1"/>
</dbReference>
<dbReference type="InterPro" id="IPR017221">
    <property type="entry name" value="DUF34/NIF3_bac"/>
</dbReference>
<name>A0A542ZRI3_9ACTN</name>
<protein>
    <recommendedName>
        <fullName evidence="3 5">GTP cyclohydrolase 1 type 2 homolog</fullName>
    </recommendedName>
</protein>
<dbReference type="Gene3D" id="3.30.70.120">
    <property type="match status" value="1"/>
</dbReference>
<evidence type="ECO:0000256" key="3">
    <source>
        <dbReference type="ARBA" id="ARBA00022112"/>
    </source>
</evidence>
<evidence type="ECO:0000256" key="1">
    <source>
        <dbReference type="ARBA" id="ARBA00006964"/>
    </source>
</evidence>
<dbReference type="NCBIfam" id="TIGR00486">
    <property type="entry name" value="YbgI_SA1388"/>
    <property type="match status" value="1"/>
</dbReference>
<dbReference type="OrthoDB" id="9795763at2"/>
<comment type="similarity">
    <text evidence="1 5">Belongs to the GTP cyclohydrolase I type 2/NIF3 family.</text>
</comment>
<dbReference type="SUPFAM" id="SSF102705">
    <property type="entry name" value="NIF3 (NGG1p interacting factor 3)-like"/>
    <property type="match status" value="1"/>
</dbReference>
<dbReference type="InterPro" id="IPR002678">
    <property type="entry name" value="DUF34/NIF3"/>
</dbReference>
<evidence type="ECO:0000256" key="2">
    <source>
        <dbReference type="ARBA" id="ARBA00011643"/>
    </source>
</evidence>
<reference evidence="7 8" key="1">
    <citation type="submission" date="2019-06" db="EMBL/GenBank/DDBJ databases">
        <title>Sequencing the genomes of 1000 actinobacteria strains.</title>
        <authorList>
            <person name="Klenk H.-P."/>
        </authorList>
    </citation>
    <scope>NUCLEOTIDE SEQUENCE [LARGE SCALE GENOMIC DNA]</scope>
    <source>
        <strain evidence="7 8">DSM 8251</strain>
    </source>
</reference>
<keyword evidence="8" id="KW-1185">Reference proteome</keyword>
<dbReference type="GO" id="GO:0046872">
    <property type="term" value="F:metal ion binding"/>
    <property type="evidence" value="ECO:0007669"/>
    <property type="project" value="UniProtKB-UniRule"/>
</dbReference>
<feature type="binding site" evidence="6">
    <location>
        <position position="343"/>
    </location>
    <ligand>
        <name>a divalent metal cation</name>
        <dbReference type="ChEBI" id="CHEBI:60240"/>
        <label>1</label>
    </ligand>
</feature>
<evidence type="ECO:0000313" key="8">
    <source>
        <dbReference type="Proteomes" id="UP000316196"/>
    </source>
</evidence>
<dbReference type="PANTHER" id="PTHR13799:SF14">
    <property type="entry name" value="GTP CYCLOHYDROLASE 1 TYPE 2 HOMOLOG"/>
    <property type="match status" value="1"/>
</dbReference>
<feature type="binding site" evidence="6">
    <location>
        <position position="66"/>
    </location>
    <ligand>
        <name>a divalent metal cation</name>
        <dbReference type="ChEBI" id="CHEBI:60240"/>
        <label>1</label>
    </ligand>
</feature>
<gene>
    <name evidence="7" type="ORF">FB460_0757</name>
</gene>
<proteinExistence type="inferred from homology"/>
<dbReference type="InterPro" id="IPR015867">
    <property type="entry name" value="N-reg_PII/ATP_PRibTrfase_C"/>
</dbReference>
<dbReference type="FunFam" id="3.40.1390.30:FF:000001">
    <property type="entry name" value="GTP cyclohydrolase 1 type 2"/>
    <property type="match status" value="1"/>
</dbReference>
<dbReference type="Gene3D" id="3.40.1390.30">
    <property type="entry name" value="NIF3 (NGG1p interacting factor 3)-like"/>
    <property type="match status" value="1"/>
</dbReference>
<evidence type="ECO:0000256" key="4">
    <source>
        <dbReference type="ARBA" id="ARBA00022723"/>
    </source>
</evidence>
<evidence type="ECO:0000256" key="5">
    <source>
        <dbReference type="PIRNR" id="PIRNR037489"/>
    </source>
</evidence>
<dbReference type="AlphaFoldDB" id="A0A542ZRI3"/>
<dbReference type="RefSeq" id="WP_142092738.1">
    <property type="nucleotide sequence ID" value="NZ_BAAAMD010000001.1"/>
</dbReference>
<sequence>MARFGDLTTWMDERYPPRLAESWDRVGVVCGAPEDPVDRVLLTVDVTPAVVDEAIATGAQAIIAHHPLLLRGVHGVDPRTPKGLMVHRLIRAGIGLICAHTNGDSALGGVAEAMARVIGLERTTPLVPGAGADLDQLVAFVPTDHVTPVVDALAAAGAGAIGDYDRCHFRHGGTGSFRPLDGADPYIGSVGAVEEVAEERVEMVLPRARRAAVLAALKQAHPYEEPAYHVLELAPEPAETGLGRVGRLVESISAAEFCDHLSRVLPKTVTGIRLAGDPERRIRVVALLPGAGDSLLDTTRRTRHEGEPVDAYVTSDLRHHPADEFTQQENAPVLIDVAHWAAESTWLPELAEQLNDNGPDLETIVSNVRTDPWTARF</sequence>
<keyword evidence="4 5" id="KW-0479">Metal-binding</keyword>
<feature type="binding site" evidence="6">
    <location>
        <position position="65"/>
    </location>
    <ligand>
        <name>a divalent metal cation</name>
        <dbReference type="ChEBI" id="CHEBI:60240"/>
        <label>1</label>
    </ligand>
</feature>
<dbReference type="Pfam" id="PF01784">
    <property type="entry name" value="DUF34_NIF3"/>
    <property type="match status" value="1"/>
</dbReference>
<comment type="subunit">
    <text evidence="2">Homohexamer.</text>
</comment>
<dbReference type="PANTHER" id="PTHR13799">
    <property type="entry name" value="NGG1 INTERACTING FACTOR 3"/>
    <property type="match status" value="1"/>
</dbReference>
<feature type="binding site" evidence="6">
    <location>
        <position position="339"/>
    </location>
    <ligand>
        <name>a divalent metal cation</name>
        <dbReference type="ChEBI" id="CHEBI:60240"/>
        <label>1</label>
    </ligand>
</feature>
<dbReference type="InterPro" id="IPR036069">
    <property type="entry name" value="DUF34/NIF3_sf"/>
</dbReference>
<accession>A0A542ZRI3</accession>
<evidence type="ECO:0000256" key="6">
    <source>
        <dbReference type="PIRSR" id="PIRSR602678-1"/>
    </source>
</evidence>
<organism evidence="7 8">
    <name type="scientific">Propioniferax innocua</name>
    <dbReference type="NCBI Taxonomy" id="1753"/>
    <lineage>
        <taxon>Bacteria</taxon>
        <taxon>Bacillati</taxon>
        <taxon>Actinomycetota</taxon>
        <taxon>Actinomycetes</taxon>
        <taxon>Propionibacteriales</taxon>
        <taxon>Propionibacteriaceae</taxon>
        <taxon>Propioniferax</taxon>
    </lineage>
</organism>
<dbReference type="GO" id="GO:0005737">
    <property type="term" value="C:cytoplasm"/>
    <property type="evidence" value="ECO:0007669"/>
    <property type="project" value="TreeGrafter"/>
</dbReference>
<feature type="binding site" evidence="6">
    <location>
        <position position="104"/>
    </location>
    <ligand>
        <name>a divalent metal cation</name>
        <dbReference type="ChEBI" id="CHEBI:60240"/>
        <label>1</label>
    </ligand>
</feature>
<evidence type="ECO:0000313" key="7">
    <source>
        <dbReference type="EMBL" id="TQL62963.1"/>
    </source>
</evidence>
<dbReference type="EMBL" id="VFOR01000001">
    <property type="protein sequence ID" value="TQL62963.1"/>
    <property type="molecule type" value="Genomic_DNA"/>
</dbReference>